<evidence type="ECO:0000313" key="11">
    <source>
        <dbReference type="EMBL" id="OQV16762.1"/>
    </source>
</evidence>
<evidence type="ECO:0000256" key="3">
    <source>
        <dbReference type="ARBA" id="ARBA00022692"/>
    </source>
</evidence>
<dbReference type="InterPro" id="IPR028082">
    <property type="entry name" value="Peripla_BP_I"/>
</dbReference>
<keyword evidence="4 9" id="KW-1133">Transmembrane helix</keyword>
<feature type="transmembrane region" description="Helical" evidence="9">
    <location>
        <begin position="109"/>
        <end position="125"/>
    </location>
</feature>
<keyword evidence="2" id="KW-1003">Cell membrane</keyword>
<organism evidence="11 12">
    <name type="scientific">Hypsibius exemplaris</name>
    <name type="common">Freshwater tardigrade</name>
    <dbReference type="NCBI Taxonomy" id="2072580"/>
    <lineage>
        <taxon>Eukaryota</taxon>
        <taxon>Metazoa</taxon>
        <taxon>Ecdysozoa</taxon>
        <taxon>Tardigrada</taxon>
        <taxon>Eutardigrada</taxon>
        <taxon>Parachela</taxon>
        <taxon>Hypsibioidea</taxon>
        <taxon>Hypsibiidae</taxon>
        <taxon>Hypsibius</taxon>
    </lineage>
</organism>
<evidence type="ECO:0000256" key="2">
    <source>
        <dbReference type="ARBA" id="ARBA00022475"/>
    </source>
</evidence>
<reference evidence="12" key="1">
    <citation type="submission" date="2017-01" db="EMBL/GenBank/DDBJ databases">
        <title>Comparative genomics of anhydrobiosis in the tardigrade Hypsibius dujardini.</title>
        <authorList>
            <person name="Yoshida Y."/>
            <person name="Koutsovoulos G."/>
            <person name="Laetsch D."/>
            <person name="Stevens L."/>
            <person name="Kumar S."/>
            <person name="Horikawa D."/>
            <person name="Ishino K."/>
            <person name="Komine S."/>
            <person name="Tomita M."/>
            <person name="Blaxter M."/>
            <person name="Arakawa K."/>
        </authorList>
    </citation>
    <scope>NUCLEOTIDE SEQUENCE [LARGE SCALE GENOMIC DNA]</scope>
    <source>
        <strain evidence="12">Z151</strain>
    </source>
</reference>
<proteinExistence type="predicted"/>
<feature type="transmembrane region" description="Helical" evidence="9">
    <location>
        <begin position="281"/>
        <end position="303"/>
    </location>
</feature>
<protein>
    <recommendedName>
        <fullName evidence="10">G-protein coupled receptors family 1 profile domain-containing protein</fullName>
    </recommendedName>
</protein>
<evidence type="ECO:0000256" key="7">
    <source>
        <dbReference type="ARBA" id="ARBA00023170"/>
    </source>
</evidence>
<dbReference type="SUPFAM" id="SSF53822">
    <property type="entry name" value="Periplasmic binding protein-like I"/>
    <property type="match status" value="1"/>
</dbReference>
<keyword evidence="8" id="KW-0807">Transducer</keyword>
<evidence type="ECO:0000256" key="4">
    <source>
        <dbReference type="ARBA" id="ARBA00022989"/>
    </source>
</evidence>
<dbReference type="GO" id="GO:0005886">
    <property type="term" value="C:plasma membrane"/>
    <property type="evidence" value="ECO:0007669"/>
    <property type="project" value="UniProtKB-SubCell"/>
</dbReference>
<comment type="subcellular location">
    <subcellularLocation>
        <location evidence="1">Cell membrane</location>
        <topology evidence="1">Multi-pass membrane protein</topology>
    </subcellularLocation>
</comment>
<accession>A0A1W0WNL7</accession>
<feature type="transmembrane region" description="Helical" evidence="9">
    <location>
        <begin position="55"/>
        <end position="76"/>
    </location>
</feature>
<dbReference type="AlphaFoldDB" id="A0A1W0WNL7"/>
<dbReference type="Pfam" id="PF00001">
    <property type="entry name" value="7tm_1"/>
    <property type="match status" value="1"/>
</dbReference>
<comment type="caution">
    <text evidence="11">The sequence shown here is derived from an EMBL/GenBank/DDBJ whole genome shotgun (WGS) entry which is preliminary data.</text>
</comment>
<feature type="transmembrane region" description="Helical" evidence="9">
    <location>
        <begin position="23"/>
        <end position="43"/>
    </location>
</feature>
<evidence type="ECO:0000256" key="9">
    <source>
        <dbReference type="SAM" id="Phobius"/>
    </source>
</evidence>
<dbReference type="GO" id="GO:0004930">
    <property type="term" value="F:G protein-coupled receptor activity"/>
    <property type="evidence" value="ECO:0007669"/>
    <property type="project" value="UniProtKB-KW"/>
</dbReference>
<feature type="transmembrane region" description="Helical" evidence="9">
    <location>
        <begin position="137"/>
        <end position="165"/>
    </location>
</feature>
<dbReference type="InterPro" id="IPR017452">
    <property type="entry name" value="GPCR_Rhodpsn_7TM"/>
</dbReference>
<dbReference type="OrthoDB" id="10042731at2759"/>
<dbReference type="Gene3D" id="1.20.1070.10">
    <property type="entry name" value="Rhodopsin 7-helix transmembrane proteins"/>
    <property type="match status" value="1"/>
</dbReference>
<evidence type="ECO:0000256" key="6">
    <source>
        <dbReference type="ARBA" id="ARBA00023136"/>
    </source>
</evidence>
<dbReference type="SUPFAM" id="SSF81321">
    <property type="entry name" value="Family A G protein-coupled receptor-like"/>
    <property type="match status" value="1"/>
</dbReference>
<dbReference type="PANTHER" id="PTHR24228:SF59">
    <property type="entry name" value="NEUROPEPTIDE RECEPTOR 15"/>
    <property type="match status" value="1"/>
</dbReference>
<feature type="transmembrane region" description="Helical" evidence="9">
    <location>
        <begin position="185"/>
        <end position="207"/>
    </location>
</feature>
<dbReference type="PRINTS" id="PR00237">
    <property type="entry name" value="GPCRRHODOPSN"/>
</dbReference>
<evidence type="ECO:0000256" key="8">
    <source>
        <dbReference type="ARBA" id="ARBA00023224"/>
    </source>
</evidence>
<gene>
    <name evidence="11" type="ORF">BV898_09119</name>
</gene>
<keyword evidence="7" id="KW-0675">Receptor</keyword>
<dbReference type="EMBL" id="MTYJ01000070">
    <property type="protein sequence ID" value="OQV16762.1"/>
    <property type="molecule type" value="Genomic_DNA"/>
</dbReference>
<evidence type="ECO:0000259" key="10">
    <source>
        <dbReference type="PROSITE" id="PS50262"/>
    </source>
</evidence>
<keyword evidence="5" id="KW-0297">G-protein coupled receptor</keyword>
<keyword evidence="6 9" id="KW-0472">Membrane</keyword>
<dbReference type="PROSITE" id="PS50262">
    <property type="entry name" value="G_PROTEIN_RECEP_F1_2"/>
    <property type="match status" value="1"/>
</dbReference>
<dbReference type="Proteomes" id="UP000192578">
    <property type="component" value="Unassembled WGS sequence"/>
</dbReference>
<evidence type="ECO:0000313" key="12">
    <source>
        <dbReference type="Proteomes" id="UP000192578"/>
    </source>
</evidence>
<dbReference type="Gene3D" id="3.40.50.2300">
    <property type="match status" value="1"/>
</dbReference>
<dbReference type="CDD" id="cd00637">
    <property type="entry name" value="7tm_classA_rhodopsin-like"/>
    <property type="match status" value="1"/>
</dbReference>
<evidence type="ECO:0000256" key="1">
    <source>
        <dbReference type="ARBA" id="ARBA00004651"/>
    </source>
</evidence>
<feature type="domain" description="G-protein coupled receptors family 1 profile" evidence="10">
    <location>
        <begin position="34"/>
        <end position="298"/>
    </location>
</feature>
<keyword evidence="3 9" id="KW-0812">Transmembrane</keyword>
<dbReference type="InterPro" id="IPR000276">
    <property type="entry name" value="GPCR_Rhodpsn"/>
</dbReference>
<sequence length="621" mass="69055">MSNSSNNPANATNIIQRVASDSWFIFTVLVSFSGSLLLVLLLLTSFRRRELRSGARVLIIHLMVMQLLICSVLSPVQTIATYETLLAHHIRLDCPPLQLLQIGTMYAENWASTLLAVNRYVAVVIPHHYQRMLTKQVLTLMITLPWLMGIGITAPLLFGIGGLFVWAPEAGICYPRSTGGPYGTVLVAVGAYTPLVLIGVCYMTLFVRIGVGRRSNMIGLAWTASGGVANVRTRKARRRQISMTNMLVVMFLWHCLCFLPSPILSTTFPQVFTGNFMLQLWVTKTLVICGYAVSPVIFLAISLDYQRVCSTNLTVISLSFGEGTNRDEFFHMNPAYDLAIKHIQGMDSVVFRNFTHIPVRCFNDSLTVGNFAPIPPVSTKDIATDDDTDPSNVASACFFRFYHLHPELFIGNMSKEFIIVTTPTFSEAGMEMASFMAAIDTLFVVSVPSNKIANVAAYPTTLNFFAMPDDSFPIGFAVMAKRFGWSGVNVVCDPRGLFTFIGFQCLGFGFYIQSPKNTVFRSLPYDVFNISVSDNGNWTDFSRVLTSIRGRRAALVLLEPNLVREFMIAAHFENLTTGEYVFVTFAVTGIPSENEIFWKTGDSNDEVFNRITCRFSAVDLI</sequence>
<feature type="transmembrane region" description="Helical" evidence="9">
    <location>
        <begin position="242"/>
        <end position="261"/>
    </location>
</feature>
<keyword evidence="12" id="KW-1185">Reference proteome</keyword>
<evidence type="ECO:0000256" key="5">
    <source>
        <dbReference type="ARBA" id="ARBA00023040"/>
    </source>
</evidence>
<name>A0A1W0WNL7_HYPEX</name>
<dbReference type="PANTHER" id="PTHR24228">
    <property type="entry name" value="B2 BRADYKININ RECEPTOR/ANGIOTENSIN II RECEPTOR"/>
    <property type="match status" value="1"/>
</dbReference>